<dbReference type="NCBIfam" id="TIGR03694">
    <property type="entry name" value="exosort_acyl"/>
    <property type="match status" value="1"/>
</dbReference>
<dbReference type="Pfam" id="PF13444">
    <property type="entry name" value="Acetyltransf_5"/>
    <property type="match status" value="1"/>
</dbReference>
<evidence type="ECO:0000313" key="3">
    <source>
        <dbReference type="Proteomes" id="UP001595897"/>
    </source>
</evidence>
<gene>
    <name evidence="2" type="ORF">ACFO4O_08190</name>
</gene>
<proteinExistence type="predicted"/>
<dbReference type="Gene3D" id="3.40.630.30">
    <property type="match status" value="1"/>
</dbReference>
<dbReference type="InterPro" id="IPR016181">
    <property type="entry name" value="Acyl_CoA_acyltransferase"/>
</dbReference>
<keyword evidence="2" id="KW-0012">Acyltransferase</keyword>
<evidence type="ECO:0000256" key="1">
    <source>
        <dbReference type="SAM" id="Coils"/>
    </source>
</evidence>
<evidence type="ECO:0000313" key="2">
    <source>
        <dbReference type="EMBL" id="MFC4700130.1"/>
    </source>
</evidence>
<keyword evidence="1" id="KW-0175">Coiled coil</keyword>
<dbReference type="InterPro" id="IPR022484">
    <property type="entry name" value="PEP-CTERM/exosrtase_acylTfrase"/>
</dbReference>
<dbReference type="RefSeq" id="WP_382407284.1">
    <property type="nucleotide sequence ID" value="NZ_JBHSGU010000002.1"/>
</dbReference>
<dbReference type="GO" id="GO:0016746">
    <property type="term" value="F:acyltransferase activity"/>
    <property type="evidence" value="ECO:0007669"/>
    <property type="project" value="UniProtKB-KW"/>
</dbReference>
<dbReference type="SUPFAM" id="SSF55729">
    <property type="entry name" value="Acyl-CoA N-acyltransferases (Nat)"/>
    <property type="match status" value="1"/>
</dbReference>
<reference evidence="3" key="1">
    <citation type="journal article" date="2019" name="Int. J. Syst. Evol. Microbiol.">
        <title>The Global Catalogue of Microorganisms (GCM) 10K type strain sequencing project: providing services to taxonomists for standard genome sequencing and annotation.</title>
        <authorList>
            <consortium name="The Broad Institute Genomics Platform"/>
            <consortium name="The Broad Institute Genome Sequencing Center for Infectious Disease"/>
            <person name="Wu L."/>
            <person name="Ma J."/>
        </authorList>
    </citation>
    <scope>NUCLEOTIDE SEQUENCE [LARGE SCALE GENOMIC DNA]</scope>
    <source>
        <strain evidence="3">KACC 12507</strain>
    </source>
</reference>
<dbReference type="EMBL" id="JBHSGU010000002">
    <property type="protein sequence ID" value="MFC4700130.1"/>
    <property type="molecule type" value="Genomic_DNA"/>
</dbReference>
<accession>A0ABV9LWB1</accession>
<name>A0ABV9LWB1_9ALTE</name>
<keyword evidence="3" id="KW-1185">Reference proteome</keyword>
<protein>
    <submittedName>
        <fullName evidence="2">PEP-CTERM/exosortase system-associated acyltransferase</fullName>
    </submittedName>
</protein>
<keyword evidence="2" id="KW-0808">Transferase</keyword>
<feature type="coiled-coil region" evidence="1">
    <location>
        <begin position="22"/>
        <end position="49"/>
    </location>
</feature>
<dbReference type="Proteomes" id="UP001595897">
    <property type="component" value="Unassembled WGS sequence"/>
</dbReference>
<sequence length="283" mass="32746">MRPNSIFFDVGLNGLSLRGSFKKFKQENLKKMSTAIENYKKAREAKELTAHFCQFFNASIAKSASELDKCFRIRHEVYCEEMGYLPLCDDKLERTHVDEHSLHCTIQHKLSKHFAGTVRLVYTQSEDQKLPVEQFCINSITDTAFHPSNFPREEICEISRLAVPASFRRRKMDKFKNAATGGINEYEYSEEELRCFPFVAIGLYLAAGAAALRTNRSHVFVMMEPRLARNMQFVGISFKQIGETVNYHGKRAPYYINAHDFKRELKSAFKNMLGNIDQQLYHD</sequence>
<organism evidence="2 3">
    <name type="scientific">Glaciecola siphonariae</name>
    <dbReference type="NCBI Taxonomy" id="521012"/>
    <lineage>
        <taxon>Bacteria</taxon>
        <taxon>Pseudomonadati</taxon>
        <taxon>Pseudomonadota</taxon>
        <taxon>Gammaproteobacteria</taxon>
        <taxon>Alteromonadales</taxon>
        <taxon>Alteromonadaceae</taxon>
        <taxon>Glaciecola</taxon>
    </lineage>
</organism>
<comment type="caution">
    <text evidence="2">The sequence shown here is derived from an EMBL/GenBank/DDBJ whole genome shotgun (WGS) entry which is preliminary data.</text>
</comment>